<dbReference type="InterPro" id="IPR021520">
    <property type="entry name" value="Stealth_CR2"/>
</dbReference>
<dbReference type="Pfam" id="PF11380">
    <property type="entry name" value="Stealth_CR2"/>
    <property type="match status" value="1"/>
</dbReference>
<dbReference type="PANTHER" id="PTHR24045">
    <property type="match status" value="1"/>
</dbReference>
<evidence type="ECO:0000259" key="4">
    <source>
        <dbReference type="Pfam" id="PF11380"/>
    </source>
</evidence>
<evidence type="ECO:0000256" key="2">
    <source>
        <dbReference type="ARBA" id="ARBA00022679"/>
    </source>
</evidence>
<dbReference type="InterPro" id="IPR047141">
    <property type="entry name" value="Stealth"/>
</dbReference>
<protein>
    <submittedName>
        <fullName evidence="6">Stealth CR1 domain-containing protein</fullName>
    </submittedName>
</protein>
<evidence type="ECO:0000256" key="1">
    <source>
        <dbReference type="ARBA" id="ARBA00007583"/>
    </source>
</evidence>
<evidence type="ECO:0000256" key="3">
    <source>
        <dbReference type="ARBA" id="ARBA00023169"/>
    </source>
</evidence>
<dbReference type="Proteomes" id="UP000563523">
    <property type="component" value="Unassembled WGS sequence"/>
</dbReference>
<comment type="caution">
    <text evidence="6">The sequence shown here is derived from an EMBL/GenBank/DDBJ whole genome shotgun (WGS) entry which is preliminary data.</text>
</comment>
<dbReference type="AlphaFoldDB" id="A0A850QZ93"/>
<evidence type="ECO:0000313" key="6">
    <source>
        <dbReference type="EMBL" id="NVY96089.1"/>
    </source>
</evidence>
<dbReference type="InterPro" id="IPR031358">
    <property type="entry name" value="Stealth_CR1"/>
</dbReference>
<feature type="domain" description="Stealth protein CR2 conserved region 2" evidence="4">
    <location>
        <begin position="46"/>
        <end position="148"/>
    </location>
</feature>
<evidence type="ECO:0000259" key="5">
    <source>
        <dbReference type="Pfam" id="PF17101"/>
    </source>
</evidence>
<gene>
    <name evidence="6" type="ORF">HU830_02680</name>
</gene>
<dbReference type="RefSeq" id="WP_176942251.1">
    <property type="nucleotide sequence ID" value="NZ_JABZEC010000002.1"/>
</dbReference>
<sequence length="336" mass="39153">MRASQISFPIDFVIPWVDGADPKWQARRAQYLPASKNSSTAESKQRYHDWGTLKFLLRSIARFAPWVNQIWLLTDQQVPTWLDLKTVHLVDHREFIPALALPTFNSNVIEMNVAHIPGLSEHFILLNDDLLFTQAVNPQDFFTAQGAPKDTLSQFVLMPRDDFSHIPVNNISLINQQFSKRTWLRHNWPRALSLKNGFLPTMMSLFLSVLPYFTRFYDPHVGVSYTKANFEQVLKLYPQAYQQLLQNKFRDRTDISHWLVRYYQIVSGQVSPRSYHFGQYLTMTEPDRLAQILEHPRKTRMLALNDKTASQADITQAQESLKILAQTFPQKAIYEQ</sequence>
<reference evidence="6 7" key="1">
    <citation type="submission" date="2020-06" db="EMBL/GenBank/DDBJ databases">
        <authorList>
            <person name="Kang J."/>
        </authorList>
    </citation>
    <scope>NUCLEOTIDE SEQUENCE [LARGE SCALE GENOMIC DNA]</scope>
    <source>
        <strain evidence="6 7">DCY120</strain>
    </source>
</reference>
<evidence type="ECO:0000313" key="7">
    <source>
        <dbReference type="Proteomes" id="UP000563523"/>
    </source>
</evidence>
<organism evidence="6 7">
    <name type="scientific">Bombilactobacillus apium</name>
    <dbReference type="NCBI Taxonomy" id="2675299"/>
    <lineage>
        <taxon>Bacteria</taxon>
        <taxon>Bacillati</taxon>
        <taxon>Bacillota</taxon>
        <taxon>Bacilli</taxon>
        <taxon>Lactobacillales</taxon>
        <taxon>Lactobacillaceae</taxon>
        <taxon>Bombilactobacillus</taxon>
    </lineage>
</organism>
<feature type="domain" description="Stealth protein CR1 conserved region 1" evidence="5">
    <location>
        <begin position="8"/>
        <end position="35"/>
    </location>
</feature>
<proteinExistence type="inferred from homology"/>
<dbReference type="GO" id="GO:0016772">
    <property type="term" value="F:transferase activity, transferring phosphorus-containing groups"/>
    <property type="evidence" value="ECO:0007669"/>
    <property type="project" value="InterPro"/>
</dbReference>
<keyword evidence="7" id="KW-1185">Reference proteome</keyword>
<dbReference type="Pfam" id="PF17101">
    <property type="entry name" value="Stealth_CR1"/>
    <property type="match status" value="1"/>
</dbReference>
<comment type="similarity">
    <text evidence="1">Belongs to the stealth family.</text>
</comment>
<keyword evidence="2" id="KW-0808">Transferase</keyword>
<dbReference type="EMBL" id="JABZEC010000002">
    <property type="protein sequence ID" value="NVY96089.1"/>
    <property type="molecule type" value="Genomic_DNA"/>
</dbReference>
<dbReference type="GO" id="GO:0000271">
    <property type="term" value="P:polysaccharide biosynthetic process"/>
    <property type="evidence" value="ECO:0007669"/>
    <property type="project" value="UniProtKB-KW"/>
</dbReference>
<keyword evidence="3" id="KW-0270">Exopolysaccharide synthesis</keyword>
<name>A0A850QZ93_9LACO</name>
<dbReference type="PANTHER" id="PTHR24045:SF0">
    <property type="entry name" value="N-ACETYLGLUCOSAMINE-1-PHOSPHOTRANSFERASE SUBUNITS ALPHA_BETA"/>
    <property type="match status" value="1"/>
</dbReference>
<accession>A0A850QZ93</accession>